<dbReference type="PANTHER" id="PTHR39336">
    <property type="entry name" value="PYRIDOXAMINE PHOSPHATE OXIDASE FAMILY PROTEIN (AFU_ORTHOLOGUE AFUA_6G11440)"/>
    <property type="match status" value="1"/>
</dbReference>
<dbReference type="InterPro" id="IPR011576">
    <property type="entry name" value="Pyridox_Oxase_N"/>
</dbReference>
<keyword evidence="3" id="KW-1185">Reference proteome</keyword>
<protein>
    <submittedName>
        <fullName evidence="2">Pyridoxamine 5'-phosphate oxidase family protein</fullName>
    </submittedName>
</protein>
<dbReference type="InterPro" id="IPR012349">
    <property type="entry name" value="Split_barrel_FMN-bd"/>
</dbReference>
<organism evidence="2 3">
    <name type="scientific">Occallatibacter riparius</name>
    <dbReference type="NCBI Taxonomy" id="1002689"/>
    <lineage>
        <taxon>Bacteria</taxon>
        <taxon>Pseudomonadati</taxon>
        <taxon>Acidobacteriota</taxon>
        <taxon>Terriglobia</taxon>
        <taxon>Terriglobales</taxon>
        <taxon>Acidobacteriaceae</taxon>
        <taxon>Occallatibacter</taxon>
    </lineage>
</organism>
<dbReference type="RefSeq" id="WP_260794854.1">
    <property type="nucleotide sequence ID" value="NZ_CP093313.1"/>
</dbReference>
<dbReference type="KEGG" id="orp:MOP44_05210"/>
<accession>A0A9J7BRZ1</accession>
<dbReference type="SUPFAM" id="SSF50475">
    <property type="entry name" value="FMN-binding split barrel"/>
    <property type="match status" value="1"/>
</dbReference>
<proteinExistence type="predicted"/>
<dbReference type="AlphaFoldDB" id="A0A9J7BRZ1"/>
<gene>
    <name evidence="2" type="ORF">MOP44_05210</name>
</gene>
<name>A0A9J7BRZ1_9BACT</name>
<reference evidence="2" key="1">
    <citation type="submission" date="2021-04" db="EMBL/GenBank/DDBJ databases">
        <title>Phylogenetic analysis of Acidobacteriaceae.</title>
        <authorList>
            <person name="Qiu L."/>
            <person name="Zhang Q."/>
        </authorList>
    </citation>
    <scope>NUCLEOTIDE SEQUENCE</scope>
    <source>
        <strain evidence="2">DSM 25168</strain>
    </source>
</reference>
<dbReference type="EMBL" id="CP093313">
    <property type="protein sequence ID" value="UWZ85337.1"/>
    <property type="molecule type" value="Genomic_DNA"/>
</dbReference>
<dbReference type="Proteomes" id="UP001059380">
    <property type="component" value="Chromosome"/>
</dbReference>
<feature type="domain" description="Pyridoxamine 5'-phosphate oxidase N-terminal" evidence="1">
    <location>
        <begin position="8"/>
        <end position="134"/>
    </location>
</feature>
<evidence type="ECO:0000259" key="1">
    <source>
        <dbReference type="Pfam" id="PF01243"/>
    </source>
</evidence>
<sequence>MAKHFPSMEPTHREFISRQRIFFTASAARTGRVNVSPKDSAALRVLSPNQVVYLDMTGSGNETAAHLLADGRLTLMFCAFEGAPLILRLYGRGRVLARGSAEYGELLGTEFGNEERPGTRQMFVLDVESVQTSCGYGVPLFDYVEDRDTLTRWAAAKGDVGLREYWHAKNMASIDGFPTGLVDSESPVS</sequence>
<evidence type="ECO:0000313" key="2">
    <source>
        <dbReference type="EMBL" id="UWZ85337.1"/>
    </source>
</evidence>
<dbReference type="PANTHER" id="PTHR39336:SF1">
    <property type="entry name" value="PYRIDOXAMINE PHOSPHATE OXIDASE FAMILY PROTEIN (AFU_ORTHOLOGUE AFUA_6G11440)"/>
    <property type="match status" value="1"/>
</dbReference>
<evidence type="ECO:0000313" key="3">
    <source>
        <dbReference type="Proteomes" id="UP001059380"/>
    </source>
</evidence>
<dbReference type="Pfam" id="PF01243">
    <property type="entry name" value="PNPOx_N"/>
    <property type="match status" value="1"/>
</dbReference>
<dbReference type="Gene3D" id="2.30.110.10">
    <property type="entry name" value="Electron Transport, Fmn-binding Protein, Chain A"/>
    <property type="match status" value="1"/>
</dbReference>